<evidence type="ECO:0000313" key="3">
    <source>
        <dbReference type="EMBL" id="CAF3722312.1"/>
    </source>
</evidence>
<name>A0A818WCG8_9BILA</name>
<dbReference type="EMBL" id="CAJOBB010000643">
    <property type="protein sequence ID" value="CAF3722312.1"/>
    <property type="molecule type" value="Genomic_DNA"/>
</dbReference>
<proteinExistence type="predicted"/>
<sequence>MTILTNRTIIHRLPYKLHSDITALVGDNIINYELTRIDASSPMSTLEIETEQWVHDCCFIVTSQPVLRIRLKAENNYPKITAYLRLRTSLSSIVMTGTGMITTTNSIQSDSLVLELAGTGDTHLHVDITSKLDVILSGTGDAHLQVVTSKLDVILSGAGDITMTGNVRGAGDIRLTDTGDFDSRACPMNTVIVDVSGAGTAYVNGEQAVDVAVSGTGDVHYHGPLRSQRVNRRASINGLRSTNKLESINSLFSSISQIFNSSTTTMKISINFYIICFFFYVFKFSF</sequence>
<protein>
    <recommendedName>
        <fullName evidence="1">Putative auto-transporter adhesin head GIN domain-containing protein</fullName>
    </recommendedName>
</protein>
<organism evidence="3 4">
    <name type="scientific">Adineta steineri</name>
    <dbReference type="NCBI Taxonomy" id="433720"/>
    <lineage>
        <taxon>Eukaryota</taxon>
        <taxon>Metazoa</taxon>
        <taxon>Spiralia</taxon>
        <taxon>Gnathifera</taxon>
        <taxon>Rotifera</taxon>
        <taxon>Eurotatoria</taxon>
        <taxon>Bdelloidea</taxon>
        <taxon>Adinetida</taxon>
        <taxon>Adinetidae</taxon>
        <taxon>Adineta</taxon>
    </lineage>
</organism>
<evidence type="ECO:0000313" key="2">
    <source>
        <dbReference type="EMBL" id="CAF1088779.1"/>
    </source>
</evidence>
<dbReference type="Proteomes" id="UP000663868">
    <property type="component" value="Unassembled WGS sequence"/>
</dbReference>
<dbReference type="EMBL" id="CAJNOE010000249">
    <property type="protein sequence ID" value="CAF1088779.1"/>
    <property type="molecule type" value="Genomic_DNA"/>
</dbReference>
<dbReference type="InterPro" id="IPR021255">
    <property type="entry name" value="DUF2807"/>
</dbReference>
<feature type="domain" description="Putative auto-transporter adhesin head GIN" evidence="1">
    <location>
        <begin position="42"/>
        <end position="223"/>
    </location>
</feature>
<evidence type="ECO:0000259" key="1">
    <source>
        <dbReference type="Pfam" id="PF10988"/>
    </source>
</evidence>
<accession>A0A818WCG8</accession>
<reference evidence="3" key="1">
    <citation type="submission" date="2021-02" db="EMBL/GenBank/DDBJ databases">
        <authorList>
            <person name="Nowell W R."/>
        </authorList>
    </citation>
    <scope>NUCLEOTIDE SEQUENCE</scope>
</reference>
<comment type="caution">
    <text evidence="3">The sequence shown here is derived from an EMBL/GenBank/DDBJ whole genome shotgun (WGS) entry which is preliminary data.</text>
</comment>
<gene>
    <name evidence="2" type="ORF">IZO911_LOCUS22378</name>
    <name evidence="3" type="ORF">KXQ929_LOCUS12489</name>
</gene>
<dbReference type="Pfam" id="PF10988">
    <property type="entry name" value="DUF2807"/>
    <property type="match status" value="1"/>
</dbReference>
<dbReference type="AlphaFoldDB" id="A0A818WCG8"/>
<dbReference type="Proteomes" id="UP000663860">
    <property type="component" value="Unassembled WGS sequence"/>
</dbReference>
<evidence type="ECO:0000313" key="4">
    <source>
        <dbReference type="Proteomes" id="UP000663868"/>
    </source>
</evidence>
<dbReference type="Gene3D" id="2.160.20.120">
    <property type="match status" value="1"/>
</dbReference>